<accession>A0A835EZF2</accession>
<dbReference type="EMBL" id="JACEFO010001666">
    <property type="protein sequence ID" value="KAF8723688.1"/>
    <property type="molecule type" value="Genomic_DNA"/>
</dbReference>
<dbReference type="PANTHER" id="PTHR47268">
    <property type="entry name" value="ACYLPHOSPHATASE"/>
    <property type="match status" value="1"/>
</dbReference>
<keyword evidence="1 2" id="KW-0378">Hydrolase</keyword>
<comment type="caution">
    <text evidence="6">The sequence shown here is derived from an EMBL/GenBank/DDBJ whole genome shotgun (WGS) entry which is preliminary data.</text>
</comment>
<comment type="similarity">
    <text evidence="3">Belongs to the acylphosphatase family.</text>
</comment>
<dbReference type="Pfam" id="PF00708">
    <property type="entry name" value="Acylphosphatase"/>
    <property type="match status" value="1"/>
</dbReference>
<comment type="catalytic activity">
    <reaction evidence="1 2">
        <text>an acyl phosphate + H2O = a carboxylate + phosphate + H(+)</text>
        <dbReference type="Rhea" id="RHEA:14965"/>
        <dbReference type="ChEBI" id="CHEBI:15377"/>
        <dbReference type="ChEBI" id="CHEBI:15378"/>
        <dbReference type="ChEBI" id="CHEBI:29067"/>
        <dbReference type="ChEBI" id="CHEBI:43474"/>
        <dbReference type="ChEBI" id="CHEBI:59918"/>
        <dbReference type="EC" id="3.6.1.7"/>
    </reaction>
</comment>
<evidence type="ECO:0000256" key="4">
    <source>
        <dbReference type="SAM" id="MobiDB-lite"/>
    </source>
</evidence>
<dbReference type="InterPro" id="IPR001792">
    <property type="entry name" value="Acylphosphatase-like_dom"/>
</dbReference>
<dbReference type="PROSITE" id="PS00151">
    <property type="entry name" value="ACYLPHOSPHATASE_2"/>
    <property type="match status" value="1"/>
</dbReference>
<dbReference type="Proteomes" id="UP000636709">
    <property type="component" value="Unassembled WGS sequence"/>
</dbReference>
<feature type="region of interest" description="Disordered" evidence="4">
    <location>
        <begin position="57"/>
        <end position="85"/>
    </location>
</feature>
<evidence type="ECO:0000313" key="6">
    <source>
        <dbReference type="EMBL" id="KAF8723688.1"/>
    </source>
</evidence>
<dbReference type="PRINTS" id="PR00112">
    <property type="entry name" value="ACYLPHPHTASE"/>
</dbReference>
<feature type="active site" evidence="1">
    <location>
        <position position="100"/>
    </location>
</feature>
<dbReference type="PROSITE" id="PS00150">
    <property type="entry name" value="ACYLPHOSPHATASE_1"/>
    <property type="match status" value="1"/>
</dbReference>
<evidence type="ECO:0000256" key="1">
    <source>
        <dbReference type="PROSITE-ProRule" id="PRU00520"/>
    </source>
</evidence>
<sequence>MMIRSSCLPSELEVETLRPTISKNRVLLGCPETRMFPSTSATAPRFLRPFNAATAPRRAAMAASAGAPSDPPPQQQQPSSPAPKAVRVVVKGRVQGVFFRDWTVETARSLGLAGWVRNRRDGTVEALLSGDPDKVDEMVSRRIPVGPPAASVTAVVPSPADPVNPADGFHRKPTA</sequence>
<feature type="compositionally biased region" description="Low complexity" evidence="4">
    <location>
        <begin position="57"/>
        <end position="68"/>
    </location>
</feature>
<dbReference type="Gene3D" id="3.30.70.100">
    <property type="match status" value="1"/>
</dbReference>
<dbReference type="PANTHER" id="PTHR47268:SF4">
    <property type="entry name" value="ACYLPHOSPHATASE"/>
    <property type="match status" value="1"/>
</dbReference>
<dbReference type="InterPro" id="IPR020456">
    <property type="entry name" value="Acylphosphatase"/>
</dbReference>
<dbReference type="AlphaFoldDB" id="A0A835EZF2"/>
<gene>
    <name evidence="6" type="ORF">HU200_021651</name>
</gene>
<dbReference type="PROSITE" id="PS51160">
    <property type="entry name" value="ACYLPHOSPHATASE_3"/>
    <property type="match status" value="1"/>
</dbReference>
<feature type="region of interest" description="Disordered" evidence="4">
    <location>
        <begin position="148"/>
        <end position="175"/>
    </location>
</feature>
<feature type="active site" evidence="1">
    <location>
        <position position="118"/>
    </location>
</feature>
<dbReference type="GO" id="GO:0003998">
    <property type="term" value="F:acylphosphatase activity"/>
    <property type="evidence" value="ECO:0007669"/>
    <property type="project" value="UniProtKB-EC"/>
</dbReference>
<evidence type="ECO:0000259" key="5">
    <source>
        <dbReference type="PROSITE" id="PS51160"/>
    </source>
</evidence>
<keyword evidence="7" id="KW-1185">Reference proteome</keyword>
<reference evidence="6" key="1">
    <citation type="submission" date="2020-07" db="EMBL/GenBank/DDBJ databases">
        <title>Genome sequence and genetic diversity analysis of an under-domesticated orphan crop, white fonio (Digitaria exilis).</title>
        <authorList>
            <person name="Bennetzen J.L."/>
            <person name="Chen S."/>
            <person name="Ma X."/>
            <person name="Wang X."/>
            <person name="Yssel A.E.J."/>
            <person name="Chaluvadi S.R."/>
            <person name="Johnson M."/>
            <person name="Gangashetty P."/>
            <person name="Hamidou F."/>
            <person name="Sanogo M.D."/>
            <person name="Zwaenepoel A."/>
            <person name="Wallace J."/>
            <person name="Van De Peer Y."/>
            <person name="Van Deynze A."/>
        </authorList>
    </citation>
    <scope>NUCLEOTIDE SEQUENCE</scope>
    <source>
        <tissue evidence="6">Leaves</tissue>
    </source>
</reference>
<organism evidence="6 7">
    <name type="scientific">Digitaria exilis</name>
    <dbReference type="NCBI Taxonomy" id="1010633"/>
    <lineage>
        <taxon>Eukaryota</taxon>
        <taxon>Viridiplantae</taxon>
        <taxon>Streptophyta</taxon>
        <taxon>Embryophyta</taxon>
        <taxon>Tracheophyta</taxon>
        <taxon>Spermatophyta</taxon>
        <taxon>Magnoliopsida</taxon>
        <taxon>Liliopsida</taxon>
        <taxon>Poales</taxon>
        <taxon>Poaceae</taxon>
        <taxon>PACMAD clade</taxon>
        <taxon>Panicoideae</taxon>
        <taxon>Panicodae</taxon>
        <taxon>Paniceae</taxon>
        <taxon>Anthephorinae</taxon>
        <taxon>Digitaria</taxon>
    </lineage>
</organism>
<evidence type="ECO:0000313" key="7">
    <source>
        <dbReference type="Proteomes" id="UP000636709"/>
    </source>
</evidence>
<feature type="domain" description="Acylphosphatase-like" evidence="5">
    <location>
        <begin position="85"/>
        <end position="173"/>
    </location>
</feature>
<feature type="compositionally biased region" description="Low complexity" evidence="4">
    <location>
        <begin position="148"/>
        <end position="163"/>
    </location>
</feature>
<name>A0A835EZF2_9POAL</name>
<dbReference type="InterPro" id="IPR017968">
    <property type="entry name" value="Acylphosphatase_CS"/>
</dbReference>
<dbReference type="EC" id="3.6.1.7" evidence="1 2"/>
<dbReference type="InterPro" id="IPR036046">
    <property type="entry name" value="Acylphosphatase-like_dom_sf"/>
</dbReference>
<dbReference type="SUPFAM" id="SSF54975">
    <property type="entry name" value="Acylphosphatase/BLUF domain-like"/>
    <property type="match status" value="1"/>
</dbReference>
<evidence type="ECO:0000256" key="3">
    <source>
        <dbReference type="RuleBase" id="RU004168"/>
    </source>
</evidence>
<protein>
    <recommendedName>
        <fullName evidence="1 2">Acylphosphatase</fullName>
        <ecNumber evidence="1 2">3.6.1.7</ecNumber>
    </recommendedName>
</protein>
<proteinExistence type="inferred from homology"/>
<feature type="compositionally biased region" description="Low complexity" evidence="4">
    <location>
        <begin position="76"/>
        <end position="85"/>
    </location>
</feature>
<dbReference type="OrthoDB" id="7961613at2759"/>
<evidence type="ECO:0000256" key="2">
    <source>
        <dbReference type="RuleBase" id="RU000553"/>
    </source>
</evidence>